<organism evidence="1 2">
    <name type="scientific">Trichostrongylus colubriformis</name>
    <name type="common">Black scour worm</name>
    <dbReference type="NCBI Taxonomy" id="6319"/>
    <lineage>
        <taxon>Eukaryota</taxon>
        <taxon>Metazoa</taxon>
        <taxon>Ecdysozoa</taxon>
        <taxon>Nematoda</taxon>
        <taxon>Chromadorea</taxon>
        <taxon>Rhabditida</taxon>
        <taxon>Rhabditina</taxon>
        <taxon>Rhabditomorpha</taxon>
        <taxon>Strongyloidea</taxon>
        <taxon>Trichostrongylidae</taxon>
        <taxon>Trichostrongylus</taxon>
    </lineage>
</organism>
<dbReference type="Proteomes" id="UP001331761">
    <property type="component" value="Unassembled WGS sequence"/>
</dbReference>
<dbReference type="EMBL" id="WIXE01012080">
    <property type="protein sequence ID" value="KAK5976252.1"/>
    <property type="molecule type" value="Genomic_DNA"/>
</dbReference>
<comment type="caution">
    <text evidence="1">The sequence shown here is derived from an EMBL/GenBank/DDBJ whole genome shotgun (WGS) entry which is preliminary data.</text>
</comment>
<name>A0AAN8FCK9_TRICO</name>
<keyword evidence="2" id="KW-1185">Reference proteome</keyword>
<accession>A0AAN8FCK9</accession>
<proteinExistence type="predicted"/>
<sequence>MSYSIILSKVRDMPLFLHMENSAHQASVVFCDATSEQLFAPGSRILSDSLRRVGVNIDECTPPSLTTGAMMGIEDVLIDNVMLLCILDRSYSRDSVCESSDGPGKVAVVSYNCTTSSVGRFLQENRAN</sequence>
<dbReference type="AlphaFoldDB" id="A0AAN8FCK9"/>
<evidence type="ECO:0000313" key="1">
    <source>
        <dbReference type="EMBL" id="KAK5976252.1"/>
    </source>
</evidence>
<reference evidence="1 2" key="1">
    <citation type="submission" date="2019-10" db="EMBL/GenBank/DDBJ databases">
        <title>Assembly and Annotation for the nematode Trichostrongylus colubriformis.</title>
        <authorList>
            <person name="Martin J."/>
        </authorList>
    </citation>
    <scope>NUCLEOTIDE SEQUENCE [LARGE SCALE GENOMIC DNA]</scope>
    <source>
        <strain evidence="1">G859</strain>
        <tissue evidence="1">Whole worm</tissue>
    </source>
</reference>
<protein>
    <submittedName>
        <fullName evidence="1">Uncharacterized protein</fullName>
    </submittedName>
</protein>
<gene>
    <name evidence="1" type="ORF">GCK32_005199</name>
</gene>
<evidence type="ECO:0000313" key="2">
    <source>
        <dbReference type="Proteomes" id="UP001331761"/>
    </source>
</evidence>